<sequence>MVATLTVMAIVFQGVAWPKRRHLGKPGPKPCLLVAIWVVAQEIGSKWGADAPHSILLTGTHFTRIRSLYFIQYSILISGKVTIFIKPSSSAHILHSRIHNQEGQDTVVGYQEESHT</sequence>
<evidence type="ECO:0000313" key="1">
    <source>
        <dbReference type="EMBL" id="KAJ9084909.1"/>
    </source>
</evidence>
<accession>A0ACC2UCW2</accession>
<name>A0ACC2UCW2_9FUNG</name>
<protein>
    <submittedName>
        <fullName evidence="1">Uncharacterized protein</fullName>
    </submittedName>
</protein>
<evidence type="ECO:0000313" key="2">
    <source>
        <dbReference type="Proteomes" id="UP001165960"/>
    </source>
</evidence>
<comment type="caution">
    <text evidence="1">The sequence shown here is derived from an EMBL/GenBank/DDBJ whole genome shotgun (WGS) entry which is preliminary data.</text>
</comment>
<organism evidence="1 2">
    <name type="scientific">Entomophthora muscae</name>
    <dbReference type="NCBI Taxonomy" id="34485"/>
    <lineage>
        <taxon>Eukaryota</taxon>
        <taxon>Fungi</taxon>
        <taxon>Fungi incertae sedis</taxon>
        <taxon>Zoopagomycota</taxon>
        <taxon>Entomophthoromycotina</taxon>
        <taxon>Entomophthoromycetes</taxon>
        <taxon>Entomophthorales</taxon>
        <taxon>Entomophthoraceae</taxon>
        <taxon>Entomophthora</taxon>
    </lineage>
</organism>
<dbReference type="EMBL" id="QTSX02000796">
    <property type="protein sequence ID" value="KAJ9084909.1"/>
    <property type="molecule type" value="Genomic_DNA"/>
</dbReference>
<gene>
    <name evidence="1" type="ORF">DSO57_1019241</name>
</gene>
<keyword evidence="2" id="KW-1185">Reference proteome</keyword>
<dbReference type="Proteomes" id="UP001165960">
    <property type="component" value="Unassembled WGS sequence"/>
</dbReference>
<proteinExistence type="predicted"/>
<reference evidence="1" key="1">
    <citation type="submission" date="2022-04" db="EMBL/GenBank/DDBJ databases">
        <title>Genome of the entomopathogenic fungus Entomophthora muscae.</title>
        <authorList>
            <person name="Elya C."/>
            <person name="Lovett B.R."/>
            <person name="Lee E."/>
            <person name="Macias A.M."/>
            <person name="Hajek A.E."/>
            <person name="De Bivort B.L."/>
            <person name="Kasson M.T."/>
            <person name="De Fine Licht H.H."/>
            <person name="Stajich J.E."/>
        </authorList>
    </citation>
    <scope>NUCLEOTIDE SEQUENCE</scope>
    <source>
        <strain evidence="1">Berkeley</strain>
    </source>
</reference>